<proteinExistence type="predicted"/>
<feature type="region of interest" description="Disordered" evidence="1">
    <location>
        <begin position="1"/>
        <end position="115"/>
    </location>
</feature>
<feature type="compositionally biased region" description="Basic and acidic residues" evidence="1">
    <location>
        <begin position="205"/>
        <end position="230"/>
    </location>
</feature>
<dbReference type="AlphaFoldDB" id="A0A139AD83"/>
<dbReference type="EMBL" id="KQ965768">
    <property type="protein sequence ID" value="KXS14544.1"/>
    <property type="molecule type" value="Genomic_DNA"/>
</dbReference>
<feature type="compositionally biased region" description="Low complexity" evidence="1">
    <location>
        <begin position="1"/>
        <end position="14"/>
    </location>
</feature>
<sequence length="230" mass="24213">MEDLPQTDTTPTQDRAVNDSPDTDIAHQSGNGDTGESQPVSLASPSALADTAQVGSPAPKPRKKRKKRKVKEKSDTEEEEETFTGTTRLPAPSPNTKTLRANNAHAASPAKPTKLDDGVKLLALASSTSRVATVASVIIGEEELGSDEEGDRDYQYGEEREQRGTGGAKRRRTTKEAGHKLGGGTPASVGQPSGAAGSSANADAMAERRRLSLEAAERRAKAAAQRADEQ</sequence>
<feature type="compositionally biased region" description="Acidic residues" evidence="1">
    <location>
        <begin position="140"/>
        <end position="151"/>
    </location>
</feature>
<protein>
    <submittedName>
        <fullName evidence="2">Uncharacterized protein</fullName>
    </submittedName>
</protein>
<reference evidence="2 3" key="1">
    <citation type="journal article" date="2015" name="Genome Biol. Evol.">
        <title>Phylogenomic analyses indicate that early fungi evolved digesting cell walls of algal ancestors of land plants.</title>
        <authorList>
            <person name="Chang Y."/>
            <person name="Wang S."/>
            <person name="Sekimoto S."/>
            <person name="Aerts A.L."/>
            <person name="Choi C."/>
            <person name="Clum A."/>
            <person name="LaButti K.M."/>
            <person name="Lindquist E.A."/>
            <person name="Yee Ngan C."/>
            <person name="Ohm R.A."/>
            <person name="Salamov A.A."/>
            <person name="Grigoriev I.V."/>
            <person name="Spatafora J.W."/>
            <person name="Berbee M.L."/>
        </authorList>
    </citation>
    <scope>NUCLEOTIDE SEQUENCE [LARGE SCALE GENOMIC DNA]</scope>
    <source>
        <strain evidence="2 3">JEL478</strain>
    </source>
</reference>
<feature type="compositionally biased region" description="Low complexity" evidence="1">
    <location>
        <begin position="187"/>
        <end position="204"/>
    </location>
</feature>
<feature type="compositionally biased region" description="Polar residues" evidence="1">
    <location>
        <begin position="26"/>
        <end position="44"/>
    </location>
</feature>
<feature type="region of interest" description="Disordered" evidence="1">
    <location>
        <begin position="139"/>
        <end position="230"/>
    </location>
</feature>
<organism evidence="2 3">
    <name type="scientific">Gonapodya prolifera (strain JEL478)</name>
    <name type="common">Monoblepharis prolifera</name>
    <dbReference type="NCBI Taxonomy" id="1344416"/>
    <lineage>
        <taxon>Eukaryota</taxon>
        <taxon>Fungi</taxon>
        <taxon>Fungi incertae sedis</taxon>
        <taxon>Chytridiomycota</taxon>
        <taxon>Chytridiomycota incertae sedis</taxon>
        <taxon>Monoblepharidomycetes</taxon>
        <taxon>Monoblepharidales</taxon>
        <taxon>Gonapodyaceae</taxon>
        <taxon>Gonapodya</taxon>
    </lineage>
</organism>
<name>A0A139AD83_GONPJ</name>
<feature type="compositionally biased region" description="Basic and acidic residues" evidence="1">
    <location>
        <begin position="152"/>
        <end position="163"/>
    </location>
</feature>
<feature type="compositionally biased region" description="Basic residues" evidence="1">
    <location>
        <begin position="60"/>
        <end position="71"/>
    </location>
</feature>
<keyword evidence="3" id="KW-1185">Reference proteome</keyword>
<dbReference type="Proteomes" id="UP000070544">
    <property type="component" value="Unassembled WGS sequence"/>
</dbReference>
<gene>
    <name evidence="2" type="ORF">M427DRAFT_57458</name>
</gene>
<evidence type="ECO:0000313" key="3">
    <source>
        <dbReference type="Proteomes" id="UP000070544"/>
    </source>
</evidence>
<accession>A0A139AD83</accession>
<evidence type="ECO:0000313" key="2">
    <source>
        <dbReference type="EMBL" id="KXS14544.1"/>
    </source>
</evidence>
<evidence type="ECO:0000256" key="1">
    <source>
        <dbReference type="SAM" id="MobiDB-lite"/>
    </source>
</evidence>